<keyword evidence="3" id="KW-1185">Reference proteome</keyword>
<reference evidence="2 3" key="1">
    <citation type="submission" date="2024-04" db="EMBL/GenBank/DDBJ databases">
        <title>Isolation of an actinomycete strain from pig manure.</title>
        <authorList>
            <person name="Gong T."/>
            <person name="Yu Z."/>
            <person name="An M."/>
            <person name="Wei C."/>
            <person name="Yang W."/>
            <person name="Liu L."/>
        </authorList>
    </citation>
    <scope>NUCLEOTIDE SEQUENCE [LARGE SCALE GENOMIC DNA]</scope>
    <source>
        <strain evidence="2 3">ZF39</strain>
    </source>
</reference>
<evidence type="ECO:0000313" key="2">
    <source>
        <dbReference type="EMBL" id="XAN09007.1"/>
    </source>
</evidence>
<dbReference type="InterPro" id="IPR023473">
    <property type="entry name" value="AMMECR1"/>
</dbReference>
<gene>
    <name evidence="2" type="primary">amrA</name>
    <name evidence="2" type="ORF">AADG42_17380</name>
</gene>
<dbReference type="InterPro" id="IPR027485">
    <property type="entry name" value="AMMECR1_N"/>
</dbReference>
<dbReference type="Proteomes" id="UP001442841">
    <property type="component" value="Chromosome"/>
</dbReference>
<name>A0ABZ3FSF3_9ACTN</name>
<dbReference type="InterPro" id="IPR036071">
    <property type="entry name" value="AMMECR1_dom_sf"/>
</dbReference>
<dbReference type="InterPro" id="IPR002733">
    <property type="entry name" value="AMMECR1_domain"/>
</dbReference>
<evidence type="ECO:0000313" key="3">
    <source>
        <dbReference type="Proteomes" id="UP001442841"/>
    </source>
</evidence>
<dbReference type="NCBIfam" id="TIGR04335">
    <property type="entry name" value="AmmeMemoSam_A"/>
    <property type="match status" value="1"/>
</dbReference>
<sequence>MWPGDAGAVLLPLAREAIAVTLDVPVESSPEPVDAWLDEPGASFVTLHLAGRLRGCIGTLQAYRSIRDDVRGNARAAAFEDPRFGPLTREEYAGIDLEVSLLSPPEEMPWSSEAELLREVRPGVDGLLLQAGSHRGTFLPQVWDQLPDPQVFFQNLKSKAGLGRKSWGRDWRVFRYTVTAWAEP</sequence>
<accession>A0ABZ3FSF3</accession>
<dbReference type="NCBIfam" id="TIGR00296">
    <property type="entry name" value="TIGR00296 family protein"/>
    <property type="match status" value="1"/>
</dbReference>
<proteinExistence type="predicted"/>
<dbReference type="RefSeq" id="WP_425310441.1">
    <property type="nucleotide sequence ID" value="NZ_CP154795.1"/>
</dbReference>
<organism evidence="2 3">
    <name type="scientific">Ammonicoccus fulvus</name>
    <dbReference type="NCBI Taxonomy" id="3138240"/>
    <lineage>
        <taxon>Bacteria</taxon>
        <taxon>Bacillati</taxon>
        <taxon>Actinomycetota</taxon>
        <taxon>Actinomycetes</taxon>
        <taxon>Propionibacteriales</taxon>
        <taxon>Propionibacteriaceae</taxon>
        <taxon>Ammonicoccus</taxon>
    </lineage>
</organism>
<dbReference type="InterPro" id="IPR027623">
    <property type="entry name" value="AmmeMemoSam_A"/>
</dbReference>
<dbReference type="Gene3D" id="3.30.700.20">
    <property type="entry name" value="Hypothetical protein ph0010, domain 1"/>
    <property type="match status" value="1"/>
</dbReference>
<dbReference type="PROSITE" id="PS51112">
    <property type="entry name" value="AMMECR1"/>
    <property type="match status" value="1"/>
</dbReference>
<evidence type="ECO:0000259" key="1">
    <source>
        <dbReference type="PROSITE" id="PS51112"/>
    </source>
</evidence>
<dbReference type="Gene3D" id="3.30.1490.150">
    <property type="entry name" value="Hypothetical protein ph0010, domain 2"/>
    <property type="match status" value="1"/>
</dbReference>
<feature type="domain" description="AMMECR1" evidence="1">
    <location>
        <begin position="5"/>
        <end position="184"/>
    </location>
</feature>
<dbReference type="PANTHER" id="PTHR13016">
    <property type="entry name" value="AMMECR1 HOMOLOG"/>
    <property type="match status" value="1"/>
</dbReference>
<dbReference type="PANTHER" id="PTHR13016:SF0">
    <property type="entry name" value="AMME SYNDROME CANDIDATE GENE 1 PROTEIN"/>
    <property type="match status" value="1"/>
</dbReference>
<dbReference type="Pfam" id="PF01871">
    <property type="entry name" value="AMMECR1"/>
    <property type="match status" value="1"/>
</dbReference>
<dbReference type="SUPFAM" id="SSF143447">
    <property type="entry name" value="AMMECR1-like"/>
    <property type="match status" value="1"/>
</dbReference>
<dbReference type="EMBL" id="CP154795">
    <property type="protein sequence ID" value="XAN09007.1"/>
    <property type="molecule type" value="Genomic_DNA"/>
</dbReference>
<protein>
    <submittedName>
        <fullName evidence="2">AmmeMemoRadiSam system protein A</fullName>
    </submittedName>
</protein>